<protein>
    <submittedName>
        <fullName evidence="1">Uncharacterized protein</fullName>
    </submittedName>
</protein>
<evidence type="ECO:0000313" key="2">
    <source>
        <dbReference type="Proteomes" id="UP001236652"/>
    </source>
</evidence>
<gene>
    <name evidence="1" type="ORF">QNI29_06055</name>
</gene>
<accession>A0ABY8V5U3</accession>
<proteinExistence type="predicted"/>
<dbReference type="EMBL" id="CP126446">
    <property type="protein sequence ID" value="WIF99221.1"/>
    <property type="molecule type" value="Genomic_DNA"/>
</dbReference>
<name>A0ABY8V5U3_9BACI</name>
<dbReference type="Proteomes" id="UP001236652">
    <property type="component" value="Chromosome"/>
</dbReference>
<evidence type="ECO:0000313" key="1">
    <source>
        <dbReference type="EMBL" id="WIF99221.1"/>
    </source>
</evidence>
<reference evidence="1 2" key="1">
    <citation type="submission" date="2023-05" db="EMBL/GenBank/DDBJ databases">
        <title>Comparative genomics reveals the evidence of polycyclic aromatic hydrocarbons degradation in moderately halophilic genus Pontibacillus.</title>
        <authorList>
            <person name="Yang H."/>
            <person name="Qian Z."/>
        </authorList>
    </citation>
    <scope>NUCLEOTIDE SEQUENCE [LARGE SCALE GENOMIC DNA]</scope>
    <source>
        <strain evidence="2">HN14</strain>
    </source>
</reference>
<organism evidence="1 2">
    <name type="scientific">Pontibacillus chungwhensis</name>
    <dbReference type="NCBI Taxonomy" id="265426"/>
    <lineage>
        <taxon>Bacteria</taxon>
        <taxon>Bacillati</taxon>
        <taxon>Bacillota</taxon>
        <taxon>Bacilli</taxon>
        <taxon>Bacillales</taxon>
        <taxon>Bacillaceae</taxon>
        <taxon>Pontibacillus</taxon>
    </lineage>
</organism>
<sequence>MKRVMVVSLFVVAILVAWPGKIVAAQQGFTEEDRVRADKQEEIRKIFNRTGTPIKANGYFTMDREGKEITILVKDKSEAGYPKAIRQIQNNYSDVTVINVDLSYNEMVDLQNQIADDLRDLGIEKYELTMNLKKSRQRLKVIDISDETKQELKEQYGERLRIEKGYKDQTQLEVGGGEDEEKQPQAFHYSMSDLLWNGVKIVLPLMWSVFMYVGE</sequence>
<dbReference type="RefSeq" id="WP_231418163.1">
    <property type="nucleotide sequence ID" value="NZ_CP126446.1"/>
</dbReference>
<keyword evidence="2" id="KW-1185">Reference proteome</keyword>